<comment type="caution">
    <text evidence="2">The sequence shown here is derived from an EMBL/GenBank/DDBJ whole genome shotgun (WGS) entry which is preliminary data.</text>
</comment>
<dbReference type="InterPro" id="IPR000182">
    <property type="entry name" value="GNAT_dom"/>
</dbReference>
<organism evidence="2 3">
    <name type="scientific">Planococcus koreensis</name>
    <dbReference type="NCBI Taxonomy" id="112331"/>
    <lineage>
        <taxon>Bacteria</taxon>
        <taxon>Bacillati</taxon>
        <taxon>Bacillota</taxon>
        <taxon>Bacilli</taxon>
        <taxon>Bacillales</taxon>
        <taxon>Caryophanaceae</taxon>
        <taxon>Planococcus</taxon>
    </lineage>
</organism>
<evidence type="ECO:0000259" key="1">
    <source>
        <dbReference type="PROSITE" id="PS51186"/>
    </source>
</evidence>
<evidence type="ECO:0000313" key="3">
    <source>
        <dbReference type="Proteomes" id="UP000525923"/>
    </source>
</evidence>
<dbReference type="RefSeq" id="WP_135504128.1">
    <property type="nucleotide sequence ID" value="NZ_JACHHE010000009.1"/>
</dbReference>
<evidence type="ECO:0000313" key="2">
    <source>
        <dbReference type="EMBL" id="MBB5181496.1"/>
    </source>
</evidence>
<reference evidence="2 3" key="1">
    <citation type="submission" date="2020-08" db="EMBL/GenBank/DDBJ databases">
        <title>Genomic Encyclopedia of Type Strains, Phase IV (KMG-IV): sequencing the most valuable type-strain genomes for metagenomic binning, comparative biology and taxonomic classification.</title>
        <authorList>
            <person name="Goeker M."/>
        </authorList>
    </citation>
    <scope>NUCLEOTIDE SEQUENCE [LARGE SCALE GENOMIC DNA]</scope>
    <source>
        <strain evidence="2 3">DSM 15895</strain>
    </source>
</reference>
<dbReference type="EMBL" id="JACHHE010000009">
    <property type="protein sequence ID" value="MBB5181496.1"/>
    <property type="molecule type" value="Genomic_DNA"/>
</dbReference>
<feature type="domain" description="N-acetyltransferase" evidence="1">
    <location>
        <begin position="142"/>
        <end position="281"/>
    </location>
</feature>
<sequence length="281" mass="32101">MEWEMYSDAMVFAEQVEALLYKREDEYSLFIGILEQIKEGRYEEYYLGIAKMDGEIAAVCLMTPPHPLQLISFNGYAGLEKSIAEKLMDSGILVDSIIGDRQTADAFARAWSAKKGTVPKEVMNQGLYRADSVNRKLVKSPGTWRVASGKDAQLLEEWMLLFERDTGIAASTPAEAARKIDDFLERKEVFVWEDRGEVVSCMKKARPSKHGITVSFVFTPAKYRRRGYARTLVAEVTEELLEEYDFVMLYTDLANPTSNKIYREIGYEQIANPVHLKFEEK</sequence>
<keyword evidence="3" id="KW-1185">Reference proteome</keyword>
<dbReference type="Proteomes" id="UP000525923">
    <property type="component" value="Unassembled WGS sequence"/>
</dbReference>
<dbReference type="Pfam" id="PF08445">
    <property type="entry name" value="FR47"/>
    <property type="match status" value="1"/>
</dbReference>
<dbReference type="AlphaFoldDB" id="A0A7W8FUU6"/>
<protein>
    <recommendedName>
        <fullName evidence="1">N-acetyltransferase domain-containing protein</fullName>
    </recommendedName>
</protein>
<dbReference type="CDD" id="cd04301">
    <property type="entry name" value="NAT_SF"/>
    <property type="match status" value="1"/>
</dbReference>
<accession>A0A7W8FUU6</accession>
<name>A0A7W8FUU6_9BACL</name>
<dbReference type="PROSITE" id="PS51186">
    <property type="entry name" value="GNAT"/>
    <property type="match status" value="1"/>
</dbReference>
<dbReference type="GO" id="GO:0016747">
    <property type="term" value="F:acyltransferase activity, transferring groups other than amino-acyl groups"/>
    <property type="evidence" value="ECO:0007669"/>
    <property type="project" value="InterPro"/>
</dbReference>
<dbReference type="Gene3D" id="3.40.630.30">
    <property type="match status" value="1"/>
</dbReference>
<dbReference type="InterPro" id="IPR016181">
    <property type="entry name" value="Acyl_CoA_acyltransferase"/>
</dbReference>
<dbReference type="InterPro" id="IPR013653">
    <property type="entry name" value="GCN5-like_dom"/>
</dbReference>
<dbReference type="SUPFAM" id="SSF55729">
    <property type="entry name" value="Acyl-CoA N-acyltransferases (Nat)"/>
    <property type="match status" value="1"/>
</dbReference>
<dbReference type="OrthoDB" id="3174529at2"/>
<gene>
    <name evidence="2" type="ORF">HNQ44_002961</name>
</gene>
<proteinExistence type="predicted"/>